<dbReference type="GO" id="GO:0009097">
    <property type="term" value="P:isoleucine biosynthetic process"/>
    <property type="evidence" value="ECO:0007669"/>
    <property type="project" value="UniProtKB-UniPathway"/>
</dbReference>
<dbReference type="PROSITE" id="PS00770">
    <property type="entry name" value="AA_TRANSFER_CLASS_4"/>
    <property type="match status" value="1"/>
</dbReference>
<comment type="cofactor">
    <cofactor evidence="1 16">
        <name>pyridoxal 5'-phosphate</name>
        <dbReference type="ChEBI" id="CHEBI:597326"/>
    </cofactor>
</comment>
<dbReference type="UniPathway" id="UPA00047">
    <property type="reaction ID" value="UER00058"/>
</dbReference>
<dbReference type="GO" id="GO:0009098">
    <property type="term" value="P:L-leucine biosynthetic process"/>
    <property type="evidence" value="ECO:0007669"/>
    <property type="project" value="UniProtKB-UniPathway"/>
</dbReference>
<dbReference type="Gene3D" id="3.20.10.10">
    <property type="entry name" value="D-amino Acid Aminotransferase, subunit A, domain 2"/>
    <property type="match status" value="1"/>
</dbReference>
<dbReference type="GO" id="GO:0009099">
    <property type="term" value="P:L-valine biosynthetic process"/>
    <property type="evidence" value="ECO:0007669"/>
    <property type="project" value="UniProtKB-UniPathway"/>
</dbReference>
<protein>
    <recommendedName>
        <fullName evidence="17">Branched-chain-amino-acid aminotransferase</fullName>
        <shortName evidence="17">BCAT</shortName>
        <ecNumber evidence="17">2.6.1.42</ecNumber>
    </recommendedName>
</protein>
<comment type="function">
    <text evidence="2 17">Acts on leucine, isoleucine and valine.</text>
</comment>
<keyword evidence="10 16" id="KW-0663">Pyridoxal phosphate</keyword>
<evidence type="ECO:0000256" key="17">
    <source>
        <dbReference type="RuleBase" id="RU364094"/>
    </source>
</evidence>
<evidence type="ECO:0000256" key="7">
    <source>
        <dbReference type="ARBA" id="ARBA00022576"/>
    </source>
</evidence>
<evidence type="ECO:0000256" key="9">
    <source>
        <dbReference type="ARBA" id="ARBA00022679"/>
    </source>
</evidence>
<comment type="catalytic activity">
    <reaction evidence="14 17">
        <text>L-leucine + 2-oxoglutarate = 4-methyl-2-oxopentanoate + L-glutamate</text>
        <dbReference type="Rhea" id="RHEA:18321"/>
        <dbReference type="ChEBI" id="CHEBI:16810"/>
        <dbReference type="ChEBI" id="CHEBI:17865"/>
        <dbReference type="ChEBI" id="CHEBI:29985"/>
        <dbReference type="ChEBI" id="CHEBI:57427"/>
        <dbReference type="EC" id="2.6.1.42"/>
    </reaction>
</comment>
<sequence length="308" mass="35085">MPKIEEAKYIWMSGRFVPWNEAKVHVLVHALHYGSAVFEGIRAYKTKRGTAVFRLREHLKRLLDSAKIYRMESPYTLEELLDVTLELIKKNKLEECYIRPLLYRGYHSLGVNPFECPVEVSIAAWRWGKYLGPEALEKGVDVMVSSWNRMAPNTFPAMAKATANYANSQLIKMEAVIYGFTEGIALNHVGAVSEGSGENLFLIKDGIIYTPSLDAAVLPGITRNTIIEIARKMGYEVKETHIPREMLYIADELFFTGTAAEVTPIRSVDKIVIGNGKRGPITKKLQDEFFRIIREADPEYENWFTFVK</sequence>
<dbReference type="GO" id="GO:0005829">
    <property type="term" value="C:cytosol"/>
    <property type="evidence" value="ECO:0007669"/>
    <property type="project" value="TreeGrafter"/>
</dbReference>
<comment type="pathway">
    <text evidence="5 17">Amino-acid biosynthesis; L-leucine biosynthesis; L-leucine from 3-methyl-2-oxobutanoate: step 4/4.</text>
</comment>
<comment type="caution">
    <text evidence="18">The sequence shown here is derived from an EMBL/GenBank/DDBJ whole genome shotgun (WGS) entry which is preliminary data.</text>
</comment>
<dbReference type="CDD" id="cd01557">
    <property type="entry name" value="BCAT_beta_family"/>
    <property type="match status" value="1"/>
</dbReference>
<accession>A0A7V5HN97</accession>
<evidence type="ECO:0000256" key="4">
    <source>
        <dbReference type="ARBA" id="ARBA00004931"/>
    </source>
</evidence>
<name>A0A7V5HN97_UNCW3</name>
<reference evidence="18" key="1">
    <citation type="journal article" date="2020" name="mSystems">
        <title>Genome- and Community-Level Interaction Insights into Carbon Utilization and Element Cycling Functions of Hydrothermarchaeota in Hydrothermal Sediment.</title>
        <authorList>
            <person name="Zhou Z."/>
            <person name="Liu Y."/>
            <person name="Xu W."/>
            <person name="Pan J."/>
            <person name="Luo Z.H."/>
            <person name="Li M."/>
        </authorList>
    </citation>
    <scope>NUCLEOTIDE SEQUENCE [LARGE SCALE GENOMIC DNA]</scope>
    <source>
        <strain evidence="18">HyVt-96</strain>
    </source>
</reference>
<keyword evidence="11 17" id="KW-0100">Branched-chain amino acid biosynthesis</keyword>
<dbReference type="InterPro" id="IPR050571">
    <property type="entry name" value="Class-IV_PLP-Dep_Aminotrnsfr"/>
</dbReference>
<comment type="similarity">
    <text evidence="6 15">Belongs to the class-IV pyridoxal-phosphate-dependent aminotransferase family.</text>
</comment>
<dbReference type="InterPro" id="IPR005785">
    <property type="entry name" value="B_amino_transI"/>
</dbReference>
<evidence type="ECO:0000313" key="18">
    <source>
        <dbReference type="EMBL" id="HHF52760.1"/>
    </source>
</evidence>
<dbReference type="InterPro" id="IPR033939">
    <property type="entry name" value="BCAT_family"/>
</dbReference>
<dbReference type="EMBL" id="DRTX01000010">
    <property type="protein sequence ID" value="HHF52760.1"/>
    <property type="molecule type" value="Genomic_DNA"/>
</dbReference>
<dbReference type="UniPathway" id="UPA00049">
    <property type="reaction ID" value="UER00062"/>
</dbReference>
<evidence type="ECO:0000256" key="10">
    <source>
        <dbReference type="ARBA" id="ARBA00022898"/>
    </source>
</evidence>
<dbReference type="NCBIfam" id="NF005146">
    <property type="entry name" value="PRK06606.1"/>
    <property type="match status" value="1"/>
</dbReference>
<dbReference type="GO" id="GO:0004084">
    <property type="term" value="F:branched-chain-amino-acid transaminase activity"/>
    <property type="evidence" value="ECO:0007669"/>
    <property type="project" value="UniProtKB-EC"/>
</dbReference>
<evidence type="ECO:0000256" key="2">
    <source>
        <dbReference type="ARBA" id="ARBA00003109"/>
    </source>
</evidence>
<organism evidence="18">
    <name type="scientific">candidate division WOR-3 bacterium</name>
    <dbReference type="NCBI Taxonomy" id="2052148"/>
    <lineage>
        <taxon>Bacteria</taxon>
        <taxon>Bacteria division WOR-3</taxon>
    </lineage>
</organism>
<gene>
    <name evidence="17" type="primary">ilvE</name>
    <name evidence="18" type="ORF">ENL43_00155</name>
</gene>
<comment type="pathway">
    <text evidence="4 17">Amino-acid biosynthesis; L-valine biosynthesis; L-valine from pyruvate: step 4/4.</text>
</comment>
<evidence type="ECO:0000256" key="3">
    <source>
        <dbReference type="ARBA" id="ARBA00004824"/>
    </source>
</evidence>
<dbReference type="InterPro" id="IPR043132">
    <property type="entry name" value="BCAT-like_C"/>
</dbReference>
<dbReference type="FunFam" id="3.20.10.10:FF:000001">
    <property type="entry name" value="Branched-chain-amino-acid aminotransferase"/>
    <property type="match status" value="1"/>
</dbReference>
<dbReference type="EC" id="2.6.1.42" evidence="17"/>
<evidence type="ECO:0000256" key="5">
    <source>
        <dbReference type="ARBA" id="ARBA00005072"/>
    </source>
</evidence>
<dbReference type="Pfam" id="PF01063">
    <property type="entry name" value="Aminotran_4"/>
    <property type="match status" value="1"/>
</dbReference>
<keyword evidence="9 17" id="KW-0808">Transferase</keyword>
<proteinExistence type="inferred from homology"/>
<evidence type="ECO:0000256" key="12">
    <source>
        <dbReference type="ARBA" id="ARBA00048212"/>
    </source>
</evidence>
<comment type="catalytic activity">
    <reaction evidence="12 17">
        <text>L-valine + 2-oxoglutarate = 3-methyl-2-oxobutanoate + L-glutamate</text>
        <dbReference type="Rhea" id="RHEA:24813"/>
        <dbReference type="ChEBI" id="CHEBI:11851"/>
        <dbReference type="ChEBI" id="CHEBI:16810"/>
        <dbReference type="ChEBI" id="CHEBI:29985"/>
        <dbReference type="ChEBI" id="CHEBI:57762"/>
        <dbReference type="EC" id="2.6.1.42"/>
    </reaction>
</comment>
<evidence type="ECO:0000256" key="16">
    <source>
        <dbReference type="RuleBase" id="RU004516"/>
    </source>
</evidence>
<evidence type="ECO:0000256" key="11">
    <source>
        <dbReference type="ARBA" id="ARBA00023304"/>
    </source>
</evidence>
<evidence type="ECO:0000256" key="8">
    <source>
        <dbReference type="ARBA" id="ARBA00022605"/>
    </source>
</evidence>
<dbReference type="InterPro" id="IPR036038">
    <property type="entry name" value="Aminotransferase-like"/>
</dbReference>
<comment type="catalytic activity">
    <reaction evidence="13 17">
        <text>L-isoleucine + 2-oxoglutarate = (S)-3-methyl-2-oxopentanoate + L-glutamate</text>
        <dbReference type="Rhea" id="RHEA:24801"/>
        <dbReference type="ChEBI" id="CHEBI:16810"/>
        <dbReference type="ChEBI" id="CHEBI:29985"/>
        <dbReference type="ChEBI" id="CHEBI:35146"/>
        <dbReference type="ChEBI" id="CHEBI:58045"/>
        <dbReference type="EC" id="2.6.1.42"/>
    </reaction>
</comment>
<dbReference type="Proteomes" id="UP000886050">
    <property type="component" value="Unassembled WGS sequence"/>
</dbReference>
<dbReference type="AlphaFoldDB" id="A0A7V5HN97"/>
<evidence type="ECO:0000256" key="13">
    <source>
        <dbReference type="ARBA" id="ARBA00048798"/>
    </source>
</evidence>
<evidence type="ECO:0000256" key="6">
    <source>
        <dbReference type="ARBA" id="ARBA00009320"/>
    </source>
</evidence>
<comment type="pathway">
    <text evidence="3 17">Amino-acid biosynthesis; L-isoleucine biosynthesis; L-isoleucine from 2-oxobutanoate: step 4/4.</text>
</comment>
<dbReference type="NCBIfam" id="TIGR01122">
    <property type="entry name" value="ilvE_I"/>
    <property type="match status" value="1"/>
</dbReference>
<dbReference type="Gene3D" id="3.30.470.10">
    <property type="match status" value="1"/>
</dbReference>
<evidence type="ECO:0000256" key="1">
    <source>
        <dbReference type="ARBA" id="ARBA00001933"/>
    </source>
</evidence>
<dbReference type="PANTHER" id="PTHR42743">
    <property type="entry name" value="AMINO-ACID AMINOTRANSFERASE"/>
    <property type="match status" value="1"/>
</dbReference>
<dbReference type="SUPFAM" id="SSF56752">
    <property type="entry name" value="D-aminoacid aminotransferase-like PLP-dependent enzymes"/>
    <property type="match status" value="1"/>
</dbReference>
<evidence type="ECO:0000256" key="15">
    <source>
        <dbReference type="RuleBase" id="RU004106"/>
    </source>
</evidence>
<dbReference type="PANTHER" id="PTHR42743:SF11">
    <property type="entry name" value="AMINODEOXYCHORISMATE LYASE"/>
    <property type="match status" value="1"/>
</dbReference>
<dbReference type="UniPathway" id="UPA00048">
    <property type="reaction ID" value="UER00073"/>
</dbReference>
<dbReference type="InterPro" id="IPR043131">
    <property type="entry name" value="BCAT-like_N"/>
</dbReference>
<dbReference type="InterPro" id="IPR001544">
    <property type="entry name" value="Aminotrans_IV"/>
</dbReference>
<keyword evidence="7 17" id="KW-0032">Aminotransferase</keyword>
<keyword evidence="8 17" id="KW-0028">Amino-acid biosynthesis</keyword>
<dbReference type="InterPro" id="IPR018300">
    <property type="entry name" value="Aminotrans_IV_CS"/>
</dbReference>
<evidence type="ECO:0000256" key="14">
    <source>
        <dbReference type="ARBA" id="ARBA00049229"/>
    </source>
</evidence>